<dbReference type="SUPFAM" id="SSF53850">
    <property type="entry name" value="Periplasmic binding protein-like II"/>
    <property type="match status" value="1"/>
</dbReference>
<name>L7VYW6_9BACT</name>
<keyword evidence="2" id="KW-0813">Transport</keyword>
<dbReference type="PANTHER" id="PTHR30222:SF17">
    <property type="entry name" value="SPERMIDINE_PUTRESCINE-BINDING PERIPLASMIC PROTEIN"/>
    <property type="match status" value="1"/>
</dbReference>
<dbReference type="GO" id="GO:0015846">
    <property type="term" value="P:polyamine transport"/>
    <property type="evidence" value="ECO:0007669"/>
    <property type="project" value="InterPro"/>
</dbReference>
<keyword evidence="3" id="KW-0732">Signal</keyword>
<evidence type="ECO:0000256" key="2">
    <source>
        <dbReference type="ARBA" id="ARBA00022448"/>
    </source>
</evidence>
<evidence type="ECO:0000256" key="1">
    <source>
        <dbReference type="ARBA" id="ARBA00004418"/>
    </source>
</evidence>
<proteinExistence type="predicted"/>
<keyword evidence="4" id="KW-0574">Periplasm</keyword>
<dbReference type="InterPro" id="IPR001188">
    <property type="entry name" value="Sperm_putr-bd"/>
</dbReference>
<reference evidence="5" key="1">
    <citation type="submission" date="2012-09" db="EMBL/GenBank/DDBJ databases">
        <title>Metagenomic Characterization of a Microbial Community in Wastewater Detects High Levels of Antibiotic Resistance.</title>
        <authorList>
            <person name="Abrams M."/>
            <person name="Caldwell A."/>
            <person name="Vandaei E."/>
            <person name="Lee W."/>
            <person name="Perrott J."/>
            <person name="Khan S.Y."/>
            <person name="Ta J."/>
            <person name="Romero D."/>
            <person name="Nguyen V."/>
            <person name="Pourmand N."/>
            <person name="Ouverney C.C."/>
        </authorList>
    </citation>
    <scope>NUCLEOTIDE SEQUENCE</scope>
</reference>
<dbReference type="CDD" id="cd13590">
    <property type="entry name" value="PBP2_PotD_PotF_like"/>
    <property type="match status" value="1"/>
</dbReference>
<dbReference type="PROSITE" id="PS51318">
    <property type="entry name" value="TAT"/>
    <property type="match status" value="1"/>
</dbReference>
<dbReference type="PRINTS" id="PR00909">
    <property type="entry name" value="SPERMDNBNDNG"/>
</dbReference>
<dbReference type="AlphaFoldDB" id="L7VYW6"/>
<comment type="subcellular location">
    <subcellularLocation>
        <location evidence="1">Periplasm</location>
    </subcellularLocation>
</comment>
<dbReference type="Pfam" id="PF13416">
    <property type="entry name" value="SBP_bac_8"/>
    <property type="match status" value="1"/>
</dbReference>
<dbReference type="GO" id="GO:0019808">
    <property type="term" value="F:polyamine binding"/>
    <property type="evidence" value="ECO:0007669"/>
    <property type="project" value="InterPro"/>
</dbReference>
<evidence type="ECO:0000256" key="3">
    <source>
        <dbReference type="ARBA" id="ARBA00022729"/>
    </source>
</evidence>
<dbReference type="InterPro" id="IPR006311">
    <property type="entry name" value="TAT_signal"/>
</dbReference>
<evidence type="ECO:0000313" key="5">
    <source>
        <dbReference type="EMBL" id="AGC72681.1"/>
    </source>
</evidence>
<dbReference type="GO" id="GO:0042597">
    <property type="term" value="C:periplasmic space"/>
    <property type="evidence" value="ECO:0007669"/>
    <property type="project" value="UniProtKB-SubCell"/>
</dbReference>
<dbReference type="PROSITE" id="PS51257">
    <property type="entry name" value="PROKAR_LIPOPROTEIN"/>
    <property type="match status" value="1"/>
</dbReference>
<evidence type="ECO:0000256" key="4">
    <source>
        <dbReference type="ARBA" id="ARBA00022764"/>
    </source>
</evidence>
<accession>L7VYW6</accession>
<dbReference type="InterPro" id="IPR006059">
    <property type="entry name" value="SBP"/>
</dbReference>
<sequence length="390" mass="41830">MANRVTRRQFMTRTGLAVGGVVLTPQILAACGGDDEGEGGSGSGSTDGVYFENWPEYIDTAEDGSVDGAGTTLANFTEQTGIPIKYTEVYNDNNEYFAKIQPLLSQGKAIAPNVLAPTYWMAARLINLGWVEKLPFDKIPNSSNLVTSLQKPPSDPTGEFSLPWQAGTAGIAYNINATGGKELTSVADLWDPSLKGKVSALTEMRDTIGIIALSEGIDISTANTLEDYEPAFATLKEQVDSGQIRQFTGNEYVGPLEEGSLAACFAWSGDVLGMNNPDIRYVVPDSGGTLWFDTMIIPKGASGVDDVAEWMNFVYDPVNAAQITAAVQFISPVQGVQDELRKMGGDAAALADNPYLFPDEATQERLHTFANLSDDEEAKMDEEFSTISGA</sequence>
<protein>
    <submittedName>
        <fullName evidence="5">Putrescine ABC transporter putrescine-binding protein PotF</fullName>
    </submittedName>
</protein>
<dbReference type="EMBL" id="JX649909">
    <property type="protein sequence ID" value="AGC72681.1"/>
    <property type="molecule type" value="Genomic_DNA"/>
</dbReference>
<dbReference type="Gene3D" id="3.40.190.10">
    <property type="entry name" value="Periplasmic binding protein-like II"/>
    <property type="match status" value="2"/>
</dbReference>
<organism evidence="5">
    <name type="scientific">uncultured bacterium A1Q1_fos_2286</name>
    <dbReference type="NCBI Taxonomy" id="1256566"/>
    <lineage>
        <taxon>Bacteria</taxon>
        <taxon>environmental samples</taxon>
    </lineage>
</organism>
<dbReference type="PANTHER" id="PTHR30222">
    <property type="entry name" value="SPERMIDINE/PUTRESCINE-BINDING PERIPLASMIC PROTEIN"/>
    <property type="match status" value="1"/>
</dbReference>